<dbReference type="OrthoDB" id="1410809at2"/>
<dbReference type="InterPro" id="IPR007253">
    <property type="entry name" value="Cell_wall-bd_2"/>
</dbReference>
<dbReference type="PANTHER" id="PTHR30032:SF8">
    <property type="entry name" value="GERMINATION-SPECIFIC N-ACETYLMURAMOYL-L-ALANINE AMIDASE"/>
    <property type="match status" value="1"/>
</dbReference>
<dbReference type="AlphaFoldDB" id="A0A411YGH9"/>
<feature type="region of interest" description="Disordered" evidence="1">
    <location>
        <begin position="811"/>
        <end position="838"/>
    </location>
</feature>
<evidence type="ECO:0000313" key="3">
    <source>
        <dbReference type="EMBL" id="QBI20286.1"/>
    </source>
</evidence>
<keyword evidence="4" id="KW-1185">Reference proteome</keyword>
<dbReference type="PANTHER" id="PTHR30032">
    <property type="entry name" value="N-ACETYLMURAMOYL-L-ALANINE AMIDASE-RELATED"/>
    <property type="match status" value="1"/>
</dbReference>
<feature type="signal peptide" evidence="2">
    <location>
        <begin position="1"/>
        <end position="28"/>
    </location>
</feature>
<feature type="compositionally biased region" description="Polar residues" evidence="1">
    <location>
        <begin position="554"/>
        <end position="563"/>
    </location>
</feature>
<dbReference type="Gene3D" id="3.40.50.12090">
    <property type="match status" value="2"/>
</dbReference>
<reference evidence="3 4" key="1">
    <citation type="submission" date="2019-01" db="EMBL/GenBank/DDBJ databases">
        <title>Egibacter rhizosphaerae EGI 80759T.</title>
        <authorList>
            <person name="Chen D.-D."/>
            <person name="Tian Y."/>
            <person name="Jiao J.-Y."/>
            <person name="Zhang X.-T."/>
            <person name="Zhang Y.-G."/>
            <person name="Zhang Y."/>
            <person name="Xiao M."/>
            <person name="Shu W.-S."/>
            <person name="Li W.-J."/>
        </authorList>
    </citation>
    <scope>NUCLEOTIDE SEQUENCE [LARGE SCALE GENOMIC DNA]</scope>
    <source>
        <strain evidence="3 4">EGI 80759</strain>
    </source>
</reference>
<feature type="compositionally biased region" description="Basic and acidic residues" evidence="1">
    <location>
        <begin position="355"/>
        <end position="374"/>
    </location>
</feature>
<dbReference type="Pfam" id="PF04122">
    <property type="entry name" value="CW_binding_2"/>
    <property type="match status" value="3"/>
</dbReference>
<dbReference type="EMBL" id="CP036402">
    <property type="protein sequence ID" value="QBI20286.1"/>
    <property type="molecule type" value="Genomic_DNA"/>
</dbReference>
<name>A0A411YGH9_9ACTN</name>
<organism evidence="3 4">
    <name type="scientific">Egibacter rhizosphaerae</name>
    <dbReference type="NCBI Taxonomy" id="1670831"/>
    <lineage>
        <taxon>Bacteria</taxon>
        <taxon>Bacillati</taxon>
        <taxon>Actinomycetota</taxon>
        <taxon>Nitriliruptoria</taxon>
        <taxon>Egibacterales</taxon>
        <taxon>Egibacteraceae</taxon>
        <taxon>Egibacter</taxon>
    </lineage>
</organism>
<protein>
    <submittedName>
        <fullName evidence="3">Cell wall-binding repeat-containing protein</fullName>
    </submittedName>
</protein>
<feature type="chain" id="PRO_5039494148" evidence="2">
    <location>
        <begin position="29"/>
        <end position="838"/>
    </location>
</feature>
<dbReference type="KEGG" id="erz:ER308_12380"/>
<sequence>MSAGLRPTLAVLVTLGIMVALLPAAALAEPVEPTNRADDPSLGELQVQRFGGSDRIGTAAIIAGEVFGGAETAVLARADDYADALAGATLAVEHDGPLLLTPRGELDERVADTLQTLGVEEAFVLGGAAALSSSIDRALDDLDIEVNRLAGDDRFETAIKVAEQLPDQEVDTAYLVEGRHADPARGWPDAVAVSALAAAEGSPILLTDHDQLAPATVAALEHVDEVEIIGGSAAVSDNVETHVATLAQHVGRTSGRDRYETSLELAERHAERSDQQPDTAWLATGQTFPDALTAGANAATTNSLLLLADTREPSVQGDATLDWLQGRAGQLRGLTFIGGAAVMSDQFVDSIVGPVREEQERIAEEQRGGDGRDPDEGDEGDDGNEPDPGDDDDGSEPDDPDEGDGASPEPGDGEPASEVSRHGITWTFDDEYPVGRYANGDYWVQGPVDIVDIDPASQNSSGGRTINGSMINPSPEDGSSTGYGQTRDTGYDPSLNVADGVSTSDPLTVEPDSSLVSAISVDEDDARPGLESAAVLTVVDQPPPEDSFRPAYSSDDTTATHTTNDLDYDLLPDLDPVDGAPDPTDLASDFERVWLDHVPGWNGRAIHPTTNMPGYGRDMASKLGQGSLALMLDHPTEQKHDLLVNYVQIGIDFHGIVDNGGEENWVPNGGHAQGRKWPILFAGQLLDDPTMATIGDRDDVYFGEDAQTFHVTQTEIDREGNHADPDHRHYNPDYSDGYTQDMLGMPEWGQRHATDPNRDTPDPGRSYRQCCTAASWHGHVLSARLMDLQDAWNHDPLFDYSDRYLGETTDPAWPNLNPTGSNRFSDRPFTENMWHTHR</sequence>
<feature type="region of interest" description="Disordered" evidence="1">
    <location>
        <begin position="540"/>
        <end position="567"/>
    </location>
</feature>
<accession>A0A411YGH9</accession>
<feature type="region of interest" description="Disordered" evidence="1">
    <location>
        <begin position="355"/>
        <end position="423"/>
    </location>
</feature>
<feature type="compositionally biased region" description="Acidic residues" evidence="1">
    <location>
        <begin position="375"/>
        <end position="404"/>
    </location>
</feature>
<evidence type="ECO:0000256" key="1">
    <source>
        <dbReference type="SAM" id="MobiDB-lite"/>
    </source>
</evidence>
<dbReference type="InterPro" id="IPR051922">
    <property type="entry name" value="Bact_Sporulation_Assoc"/>
</dbReference>
<proteinExistence type="predicted"/>
<feature type="region of interest" description="Disordered" evidence="1">
    <location>
        <begin position="455"/>
        <end position="489"/>
    </location>
</feature>
<dbReference type="Proteomes" id="UP000291469">
    <property type="component" value="Chromosome"/>
</dbReference>
<feature type="compositionally biased region" description="Low complexity" evidence="1">
    <location>
        <begin position="405"/>
        <end position="414"/>
    </location>
</feature>
<keyword evidence="2" id="KW-0732">Signal</keyword>
<feature type="compositionally biased region" description="Polar residues" evidence="1">
    <location>
        <begin position="456"/>
        <end position="488"/>
    </location>
</feature>
<gene>
    <name evidence="3" type="ORF">ER308_12380</name>
</gene>
<evidence type="ECO:0000313" key="4">
    <source>
        <dbReference type="Proteomes" id="UP000291469"/>
    </source>
</evidence>
<evidence type="ECO:0000256" key="2">
    <source>
        <dbReference type="SAM" id="SignalP"/>
    </source>
</evidence>